<keyword evidence="15" id="KW-0597">Phosphoprotein</keyword>
<evidence type="ECO:0000256" key="15">
    <source>
        <dbReference type="PIRSR" id="PIRSR604809-50"/>
    </source>
</evidence>
<dbReference type="PROSITE" id="PS51986">
    <property type="entry name" value="GS_BETA_GRASP"/>
    <property type="match status" value="1"/>
</dbReference>
<feature type="binding site" evidence="14">
    <location>
        <position position="131"/>
    </location>
    <ligand>
        <name>Mg(2+)</name>
        <dbReference type="ChEBI" id="CHEBI:18420"/>
        <label>1</label>
    </ligand>
</feature>
<organism evidence="21 22">
    <name type="scientific">Faecalimonas umbilicata</name>
    <dbReference type="NCBI Taxonomy" id="1912855"/>
    <lineage>
        <taxon>Bacteria</taxon>
        <taxon>Bacillati</taxon>
        <taxon>Bacillota</taxon>
        <taxon>Clostridia</taxon>
        <taxon>Lachnospirales</taxon>
        <taxon>Lachnospiraceae</taxon>
        <taxon>Faecalimonas</taxon>
    </lineage>
</organism>
<reference evidence="20 23" key="1">
    <citation type="journal article" date="2018" name="Int. J. Syst. Evol. Microbiol.">
        <title>Draft Genome Sequence of Faecalimonas umbilicata JCM 30896T, an Acetate-Producing Bacterium Isolated from Human Feces.</title>
        <authorList>
            <person name="Sakamoto M."/>
            <person name="Ikeyama N."/>
            <person name="Yuki M."/>
            <person name="Ohkuma M."/>
        </authorList>
    </citation>
    <scope>NUCLEOTIDE SEQUENCE [LARGE SCALE GENOMIC DNA]</scope>
    <source>
        <strain evidence="20 23">EGH7</strain>
    </source>
</reference>
<evidence type="ECO:0000313" key="20">
    <source>
        <dbReference type="EMBL" id="GBU05300.1"/>
    </source>
</evidence>
<keyword evidence="23" id="KW-1185">Reference proteome</keyword>
<feature type="binding site" evidence="12">
    <location>
        <position position="297"/>
    </location>
    <ligand>
        <name>L-glutamate</name>
        <dbReference type="ChEBI" id="CHEBI:29985"/>
    </ligand>
</feature>
<dbReference type="EMBL" id="SLZV01000002">
    <property type="protein sequence ID" value="TCS69912.1"/>
    <property type="molecule type" value="Genomic_DNA"/>
</dbReference>
<comment type="caution">
    <text evidence="21">The sequence shown here is derived from an EMBL/GenBank/DDBJ whole genome shotgun (WGS) entry which is preliminary data.</text>
</comment>
<dbReference type="SUPFAM" id="SSF55931">
    <property type="entry name" value="Glutamine synthetase/guanido kinase"/>
    <property type="match status" value="1"/>
</dbReference>
<feature type="binding site" evidence="14">
    <location>
        <position position="244"/>
    </location>
    <ligand>
        <name>Mg(2+)</name>
        <dbReference type="ChEBI" id="CHEBI:18420"/>
        <label>1</label>
    </ligand>
</feature>
<evidence type="ECO:0000256" key="8">
    <source>
        <dbReference type="ARBA" id="ARBA00022741"/>
    </source>
</evidence>
<feature type="binding site" evidence="14">
    <location>
        <position position="332"/>
    </location>
    <ligand>
        <name>Mg(2+)</name>
        <dbReference type="ChEBI" id="CHEBI:18420"/>
        <label>1</label>
    </ligand>
</feature>
<keyword evidence="14" id="KW-0460">Magnesium</keyword>
<dbReference type="GO" id="GO:0046872">
    <property type="term" value="F:metal ion binding"/>
    <property type="evidence" value="ECO:0007669"/>
    <property type="project" value="UniProtKB-KW"/>
</dbReference>
<keyword evidence="9 13" id="KW-0067">ATP-binding</keyword>
<dbReference type="PANTHER" id="PTHR43785:SF12">
    <property type="entry name" value="TYPE-1 GLUTAMINE SYNTHETASE 2"/>
    <property type="match status" value="1"/>
</dbReference>
<evidence type="ECO:0000256" key="14">
    <source>
        <dbReference type="PIRSR" id="PIRSR604809-3"/>
    </source>
</evidence>
<dbReference type="GO" id="GO:0004356">
    <property type="term" value="F:glutamine synthetase activity"/>
    <property type="evidence" value="ECO:0007669"/>
    <property type="project" value="UniProtKB-EC"/>
</dbReference>
<dbReference type="PANTHER" id="PTHR43785">
    <property type="entry name" value="GAMMA-GLUTAMYLPUTRESCINE SYNTHETASE"/>
    <property type="match status" value="1"/>
</dbReference>
<evidence type="ECO:0000259" key="19">
    <source>
        <dbReference type="PROSITE" id="PS51987"/>
    </source>
</evidence>
<keyword evidence="8 13" id="KW-0547">Nucleotide-binding</keyword>
<feature type="binding site" evidence="14">
    <location>
        <position position="188"/>
    </location>
    <ligand>
        <name>Mg(2+)</name>
        <dbReference type="ChEBI" id="CHEBI:18420"/>
        <label>1</label>
    </ligand>
</feature>
<evidence type="ECO:0000313" key="23">
    <source>
        <dbReference type="Proteomes" id="UP000702954"/>
    </source>
</evidence>
<evidence type="ECO:0000256" key="5">
    <source>
        <dbReference type="ARBA" id="ARBA00022490"/>
    </source>
</evidence>
<feature type="binding site" evidence="14">
    <location>
        <position position="195"/>
    </location>
    <ligand>
        <name>Mg(2+)</name>
        <dbReference type="ChEBI" id="CHEBI:18420"/>
        <label>1</label>
    </ligand>
</feature>
<evidence type="ECO:0000256" key="10">
    <source>
        <dbReference type="ARBA" id="ARBA00030136"/>
    </source>
</evidence>
<dbReference type="Gene3D" id="3.10.20.70">
    <property type="entry name" value="Glutamine synthetase, N-terminal domain"/>
    <property type="match status" value="1"/>
</dbReference>
<evidence type="ECO:0000256" key="13">
    <source>
        <dbReference type="PIRSR" id="PIRSR604809-2"/>
    </source>
</evidence>
<dbReference type="GO" id="GO:0005524">
    <property type="term" value="F:ATP binding"/>
    <property type="evidence" value="ECO:0007669"/>
    <property type="project" value="UniProtKB-KW"/>
</dbReference>
<dbReference type="InterPro" id="IPR008147">
    <property type="entry name" value="Gln_synt_N"/>
</dbReference>
<dbReference type="PROSITE" id="PS51987">
    <property type="entry name" value="GS_CATALYTIC"/>
    <property type="match status" value="1"/>
</dbReference>
<dbReference type="EMBL" id="BHEO01000008">
    <property type="protein sequence ID" value="GBU05300.1"/>
    <property type="molecule type" value="Genomic_DNA"/>
</dbReference>
<dbReference type="Proteomes" id="UP000702954">
    <property type="component" value="Unassembled WGS sequence"/>
</dbReference>
<proteinExistence type="inferred from homology"/>
<evidence type="ECO:0000256" key="2">
    <source>
        <dbReference type="ARBA" id="ARBA00009897"/>
    </source>
</evidence>
<dbReference type="AlphaFoldDB" id="A0A4V2UQC7"/>
<keyword evidence="5" id="KW-0963">Cytoplasm</keyword>
<evidence type="ECO:0000256" key="11">
    <source>
        <dbReference type="ARBA" id="ARBA00030668"/>
    </source>
</evidence>
<sequence length="441" mass="50643">MRTYTKDDIIQIVEEEDVEFIRLQFTDMLGTLKNIAITASQLPKALEYACTFDGSCMEGFIWLEEEDMYLHPDPSTFEIFPWRPQQGKVARLLCDVYKCDGTPFESDSRQILKRTIKRAQEKGYTMEVGSECEFFLFHMDEEGNPTTVTHECAGYFDIDPMDFGENTRRDIVLTLEEMGFVIESSHHEVAPAQHEIVFRHSEALSAADDILTFKMVVRTIAKKHGLHATFMPKPKSESAGSGMHLNLTLQKEGRNLFFDEKDPYGLSREAYYFIGGLMKHIGAVSLFTNPIVNSYKRLIPGFDAPIYANWSVKKKSALIRIPFEKEGKKWIELRSPDASANPYLALAVCLAAGMDGIERKILPPSCIDEQEYRGRSQKLEETCRLPKSLLEAVEAFEQDELMQSVIGKELSQKYIQTKKKEYREYCAQVTAWELEQYLYRI</sequence>
<dbReference type="FunFam" id="3.10.20.70:FF:000005">
    <property type="entry name" value="Glutamine synthetase"/>
    <property type="match status" value="1"/>
</dbReference>
<dbReference type="SUPFAM" id="SSF54368">
    <property type="entry name" value="Glutamine synthetase, N-terminal domain"/>
    <property type="match status" value="1"/>
</dbReference>
<comment type="similarity">
    <text evidence="2 16 17">Belongs to the glutamine synthetase family.</text>
</comment>
<dbReference type="EC" id="6.3.1.2" evidence="3"/>
<name>A0A4V2UQC7_9FIRM</name>
<dbReference type="GO" id="GO:0005737">
    <property type="term" value="C:cytoplasm"/>
    <property type="evidence" value="ECO:0007669"/>
    <property type="project" value="UniProtKB-SubCell"/>
</dbReference>
<comment type="subcellular location">
    <subcellularLocation>
        <location evidence="1">Cytoplasm</location>
    </subcellularLocation>
</comment>
<feature type="binding site" evidence="14">
    <location>
        <position position="133"/>
    </location>
    <ligand>
        <name>Mg(2+)</name>
        <dbReference type="ChEBI" id="CHEBI:18420"/>
        <label>1</label>
    </ligand>
</feature>
<dbReference type="Pfam" id="PF03951">
    <property type="entry name" value="Gln-synt_N"/>
    <property type="match status" value="1"/>
</dbReference>
<accession>A0A4V2UQC7</accession>
<dbReference type="Gene3D" id="3.30.590.10">
    <property type="entry name" value="Glutamine synthetase/guanido kinase, catalytic domain"/>
    <property type="match status" value="1"/>
</dbReference>
<dbReference type="Proteomes" id="UP000294613">
    <property type="component" value="Unassembled WGS sequence"/>
</dbReference>
<dbReference type="InterPro" id="IPR036651">
    <property type="entry name" value="Gln_synt_N_sf"/>
</dbReference>
<dbReference type="NCBIfam" id="TIGR00653">
    <property type="entry name" value="GlnA"/>
    <property type="match status" value="1"/>
</dbReference>
<evidence type="ECO:0000256" key="4">
    <source>
        <dbReference type="ARBA" id="ARBA00021364"/>
    </source>
</evidence>
<comment type="cofactor">
    <cofactor evidence="14">
        <name>Mg(2+)</name>
        <dbReference type="ChEBI" id="CHEBI:18420"/>
    </cofactor>
    <text evidence="14">Binds 2 Mg(2+) ions per subunit.</text>
</comment>
<dbReference type="InterPro" id="IPR008146">
    <property type="entry name" value="Gln_synth_cat_dom"/>
</dbReference>
<gene>
    <name evidence="21" type="ORF">EDD74_10281</name>
    <name evidence="20" type="ORF">FAEUMB_18410</name>
</gene>
<evidence type="ECO:0000256" key="9">
    <source>
        <dbReference type="ARBA" id="ARBA00022840"/>
    </source>
</evidence>
<evidence type="ECO:0000256" key="6">
    <source>
        <dbReference type="ARBA" id="ARBA00022598"/>
    </source>
</evidence>
<evidence type="ECO:0000256" key="12">
    <source>
        <dbReference type="PIRSR" id="PIRSR604809-1"/>
    </source>
</evidence>
<protein>
    <recommendedName>
        <fullName evidence="4">Glutamine synthetase</fullName>
        <ecNumber evidence="3">6.3.1.2</ecNumber>
    </recommendedName>
    <alternativeName>
        <fullName evidence="11">Glutamate--ammonia ligase</fullName>
    </alternativeName>
    <alternativeName>
        <fullName evidence="10">Glutamine synthetase I alpha</fullName>
    </alternativeName>
</protein>
<evidence type="ECO:0000256" key="17">
    <source>
        <dbReference type="RuleBase" id="RU000384"/>
    </source>
</evidence>
<keyword evidence="6" id="KW-0436">Ligase</keyword>
<dbReference type="SMART" id="SM01230">
    <property type="entry name" value="Gln-synt_C"/>
    <property type="match status" value="1"/>
</dbReference>
<feature type="domain" description="GS catalytic" evidence="19">
    <location>
        <begin position="108"/>
        <end position="441"/>
    </location>
</feature>
<evidence type="ECO:0000256" key="16">
    <source>
        <dbReference type="PROSITE-ProRule" id="PRU01330"/>
    </source>
</evidence>
<feature type="domain" description="GS beta-grasp" evidence="18">
    <location>
        <begin position="16"/>
        <end position="101"/>
    </location>
</feature>
<evidence type="ECO:0000313" key="21">
    <source>
        <dbReference type="EMBL" id="TCS69912.1"/>
    </source>
</evidence>
<dbReference type="Pfam" id="PF00120">
    <property type="entry name" value="Gln-synt_C"/>
    <property type="match status" value="1"/>
</dbReference>
<evidence type="ECO:0000256" key="7">
    <source>
        <dbReference type="ARBA" id="ARBA00022723"/>
    </source>
</evidence>
<dbReference type="RefSeq" id="WP_116441766.1">
    <property type="nucleotide sequence ID" value="NZ_BHEO01000008.1"/>
</dbReference>
<evidence type="ECO:0000256" key="3">
    <source>
        <dbReference type="ARBA" id="ARBA00012937"/>
    </source>
</evidence>
<dbReference type="InterPro" id="IPR014746">
    <property type="entry name" value="Gln_synth/guanido_kin_cat_dom"/>
</dbReference>
<evidence type="ECO:0000256" key="1">
    <source>
        <dbReference type="ARBA" id="ARBA00004496"/>
    </source>
</evidence>
<dbReference type="GO" id="GO:0006542">
    <property type="term" value="P:glutamine biosynthetic process"/>
    <property type="evidence" value="ECO:0007669"/>
    <property type="project" value="InterPro"/>
</dbReference>
<feature type="binding site" evidence="13">
    <location>
        <position position="183"/>
    </location>
    <ligand>
        <name>ATP</name>
        <dbReference type="ChEBI" id="CHEBI:30616"/>
    </ligand>
</feature>
<evidence type="ECO:0000259" key="18">
    <source>
        <dbReference type="PROSITE" id="PS51986"/>
    </source>
</evidence>
<dbReference type="InterPro" id="IPR004809">
    <property type="entry name" value="Gln_synth_I"/>
</dbReference>
<reference evidence="21 22" key="2">
    <citation type="submission" date="2019-03" db="EMBL/GenBank/DDBJ databases">
        <title>Genomic Encyclopedia of Type Strains, Phase IV (KMG-IV): sequencing the most valuable type-strain genomes for metagenomic binning, comparative biology and taxonomic classification.</title>
        <authorList>
            <person name="Goeker M."/>
        </authorList>
    </citation>
    <scope>NUCLEOTIDE SEQUENCE [LARGE SCALE GENOMIC DNA]</scope>
    <source>
        <strain evidence="21 22">DSM 103426</strain>
    </source>
</reference>
<keyword evidence="7 14" id="KW-0479">Metal-binding</keyword>
<evidence type="ECO:0000313" key="22">
    <source>
        <dbReference type="Proteomes" id="UP000294613"/>
    </source>
</evidence>
<feature type="modified residue" description="O-AMP-tyrosine" evidence="15">
    <location>
        <position position="372"/>
    </location>
</feature>
<feature type="binding site" evidence="12">
    <location>
        <position position="334"/>
    </location>
    <ligand>
        <name>L-glutamate</name>
        <dbReference type="ChEBI" id="CHEBI:29985"/>
    </ligand>
</feature>